<keyword evidence="7" id="KW-0479">Metal-binding</keyword>
<dbReference type="InterPro" id="IPR002401">
    <property type="entry name" value="Cyt_P450_E_grp-I"/>
</dbReference>
<evidence type="ECO:0000256" key="12">
    <source>
        <dbReference type="ARBA" id="ARBA00023136"/>
    </source>
</evidence>
<keyword evidence="8 13" id="KW-1133">Transmembrane helix</keyword>
<evidence type="ECO:0000256" key="5">
    <source>
        <dbReference type="ARBA" id="ARBA00022617"/>
    </source>
</evidence>
<dbReference type="PANTHER" id="PTHR46300:SF7">
    <property type="entry name" value="P450, PUTATIVE (EUROFUNG)-RELATED"/>
    <property type="match status" value="1"/>
</dbReference>
<dbReference type="AlphaFoldDB" id="A0A4Y9XPC9"/>
<comment type="subcellular location">
    <subcellularLocation>
        <location evidence="2">Membrane</location>
        <topology evidence="2">Single-pass membrane protein</topology>
    </subcellularLocation>
</comment>
<keyword evidence="5" id="KW-0349">Heme</keyword>
<name>A0A4Y9XPC9_9APHY</name>
<evidence type="ECO:0000256" key="10">
    <source>
        <dbReference type="ARBA" id="ARBA00023004"/>
    </source>
</evidence>
<dbReference type="SUPFAM" id="SSF48264">
    <property type="entry name" value="Cytochrome P450"/>
    <property type="match status" value="1"/>
</dbReference>
<evidence type="ECO:0000256" key="7">
    <source>
        <dbReference type="ARBA" id="ARBA00022723"/>
    </source>
</evidence>
<dbReference type="Pfam" id="PF00067">
    <property type="entry name" value="p450"/>
    <property type="match status" value="2"/>
</dbReference>
<evidence type="ECO:0000256" key="13">
    <source>
        <dbReference type="SAM" id="Phobius"/>
    </source>
</evidence>
<evidence type="ECO:0000256" key="1">
    <source>
        <dbReference type="ARBA" id="ARBA00001971"/>
    </source>
</evidence>
<dbReference type="Proteomes" id="UP000298390">
    <property type="component" value="Unassembled WGS sequence"/>
</dbReference>
<dbReference type="InterPro" id="IPR036396">
    <property type="entry name" value="Cyt_P450_sf"/>
</dbReference>
<dbReference type="STRING" id="34475.A0A4Y9XPC9"/>
<evidence type="ECO:0000256" key="6">
    <source>
        <dbReference type="ARBA" id="ARBA00022692"/>
    </source>
</evidence>
<dbReference type="PRINTS" id="PR00463">
    <property type="entry name" value="EP450I"/>
</dbReference>
<keyword evidence="10" id="KW-0408">Iron</keyword>
<feature type="transmembrane region" description="Helical" evidence="13">
    <location>
        <begin position="6"/>
        <end position="24"/>
    </location>
</feature>
<dbReference type="GO" id="GO:0005506">
    <property type="term" value="F:iron ion binding"/>
    <property type="evidence" value="ECO:0007669"/>
    <property type="project" value="InterPro"/>
</dbReference>
<organism evidence="14 15">
    <name type="scientific">Rhodofomes roseus</name>
    <dbReference type="NCBI Taxonomy" id="34475"/>
    <lineage>
        <taxon>Eukaryota</taxon>
        <taxon>Fungi</taxon>
        <taxon>Dikarya</taxon>
        <taxon>Basidiomycota</taxon>
        <taxon>Agaricomycotina</taxon>
        <taxon>Agaricomycetes</taxon>
        <taxon>Polyporales</taxon>
        <taxon>Rhodofomes</taxon>
    </lineage>
</organism>
<protein>
    <recommendedName>
        <fullName evidence="16">Cytochrome P450</fullName>
    </recommendedName>
</protein>
<keyword evidence="11" id="KW-0503">Monooxygenase</keyword>
<dbReference type="GO" id="GO:0020037">
    <property type="term" value="F:heme binding"/>
    <property type="evidence" value="ECO:0007669"/>
    <property type="project" value="InterPro"/>
</dbReference>
<evidence type="ECO:0000256" key="4">
    <source>
        <dbReference type="ARBA" id="ARBA00010617"/>
    </source>
</evidence>
<evidence type="ECO:0000256" key="11">
    <source>
        <dbReference type="ARBA" id="ARBA00023033"/>
    </source>
</evidence>
<dbReference type="GO" id="GO:0016020">
    <property type="term" value="C:membrane"/>
    <property type="evidence" value="ECO:0007669"/>
    <property type="project" value="UniProtKB-SubCell"/>
</dbReference>
<evidence type="ECO:0000313" key="15">
    <source>
        <dbReference type="Proteomes" id="UP000298390"/>
    </source>
</evidence>
<dbReference type="GO" id="GO:0004497">
    <property type="term" value="F:monooxygenase activity"/>
    <property type="evidence" value="ECO:0007669"/>
    <property type="project" value="UniProtKB-KW"/>
</dbReference>
<dbReference type="Gene3D" id="1.10.630.10">
    <property type="entry name" value="Cytochrome P450"/>
    <property type="match status" value="2"/>
</dbReference>
<dbReference type="EMBL" id="SEKV01001068">
    <property type="protein sequence ID" value="TFY51965.1"/>
    <property type="molecule type" value="Genomic_DNA"/>
</dbReference>
<comment type="pathway">
    <text evidence="3">Secondary metabolite biosynthesis.</text>
</comment>
<evidence type="ECO:0008006" key="16">
    <source>
        <dbReference type="Google" id="ProtNLM"/>
    </source>
</evidence>
<evidence type="ECO:0000256" key="8">
    <source>
        <dbReference type="ARBA" id="ARBA00022989"/>
    </source>
</evidence>
<dbReference type="PANTHER" id="PTHR46300">
    <property type="entry name" value="P450, PUTATIVE (EUROFUNG)-RELATED-RELATED"/>
    <property type="match status" value="1"/>
</dbReference>
<keyword evidence="6 13" id="KW-0812">Transmembrane</keyword>
<comment type="cofactor">
    <cofactor evidence="1">
        <name>heme</name>
        <dbReference type="ChEBI" id="CHEBI:30413"/>
    </cofactor>
</comment>
<proteinExistence type="inferred from homology"/>
<dbReference type="InterPro" id="IPR050364">
    <property type="entry name" value="Cytochrome_P450_fung"/>
</dbReference>
<gene>
    <name evidence="14" type="ORF">EVJ58_g10278</name>
</gene>
<accession>A0A4Y9XPC9</accession>
<evidence type="ECO:0000256" key="2">
    <source>
        <dbReference type="ARBA" id="ARBA00004167"/>
    </source>
</evidence>
<evidence type="ECO:0000313" key="14">
    <source>
        <dbReference type="EMBL" id="TFY51965.1"/>
    </source>
</evidence>
<dbReference type="GO" id="GO:0016705">
    <property type="term" value="F:oxidoreductase activity, acting on paired donors, with incorporation or reduction of molecular oxygen"/>
    <property type="evidence" value="ECO:0007669"/>
    <property type="project" value="InterPro"/>
</dbReference>
<evidence type="ECO:0000256" key="9">
    <source>
        <dbReference type="ARBA" id="ARBA00023002"/>
    </source>
</evidence>
<comment type="similarity">
    <text evidence="4">Belongs to the cytochrome P450 family.</text>
</comment>
<reference evidence="14 15" key="1">
    <citation type="submission" date="2019-01" db="EMBL/GenBank/DDBJ databases">
        <title>Genome sequencing of the rare red list fungi Fomitopsis rosea.</title>
        <authorList>
            <person name="Buettner E."/>
            <person name="Kellner H."/>
        </authorList>
    </citation>
    <scope>NUCLEOTIDE SEQUENCE [LARGE SCALE GENOMIC DNA]</scope>
    <source>
        <strain evidence="14 15">DSM 105464</strain>
    </source>
</reference>
<comment type="caution">
    <text evidence="14">The sequence shown here is derived from an EMBL/GenBank/DDBJ whole genome shotgun (WGS) entry which is preliminary data.</text>
</comment>
<evidence type="ECO:0000256" key="3">
    <source>
        <dbReference type="ARBA" id="ARBA00005179"/>
    </source>
</evidence>
<sequence>MSFPLGVQAALGLVVLVGIIHFGLQGRQFRRGQLPPGPRQLPILGNVAQMTLEFPEKRFAQWRETYGDIVYLKIFNTHVLVINSVTAARELLGKRSFKYSDRPHLVLLTEMLGWEHDFGLLPYNEEVRKHRRWMHLPFFSKTSLSAFAEHIDPVKYIPAWVPGARFKRTALWVKTVVQDAARQTYALAESKLSEDTGAHFVLPELIKASSAKGLLEHERPEIMMFGLTLYAAGTDTTQTVVMVFLLAMVLNPDVYAKAQEEMDRVVGTSRPPTIEDRPALPYLERILKETYRFSCPAPLGMPHKNCEDDEYCGYRIPKGTTVVANLWFMLHDPAEYPDPDAFRPERFNGLNDDQEDPRNIVFGFGRR</sequence>
<dbReference type="InterPro" id="IPR001128">
    <property type="entry name" value="Cyt_P450"/>
</dbReference>
<keyword evidence="12 13" id="KW-0472">Membrane</keyword>
<keyword evidence="9" id="KW-0560">Oxidoreductase</keyword>